<dbReference type="GO" id="GO:0030915">
    <property type="term" value="C:Smc5-Smc6 complex"/>
    <property type="evidence" value="ECO:0007669"/>
    <property type="project" value="TreeGrafter"/>
</dbReference>
<evidence type="ECO:0000313" key="12">
    <source>
        <dbReference type="EMBL" id="KAG5681875.1"/>
    </source>
</evidence>
<comment type="caution">
    <text evidence="12">The sequence shown here is derived from an EMBL/GenBank/DDBJ whole genome shotgun (WGS) entry which is preliminary data.</text>
</comment>
<evidence type="ECO:0000256" key="6">
    <source>
        <dbReference type="ARBA" id="ARBA00022840"/>
    </source>
</evidence>
<evidence type="ECO:0000313" key="13">
    <source>
        <dbReference type="Proteomes" id="UP001107558"/>
    </source>
</evidence>
<dbReference type="Proteomes" id="UP001107558">
    <property type="component" value="Chromosome 1"/>
</dbReference>
<keyword evidence="9" id="KW-0234">DNA repair</keyword>
<keyword evidence="8" id="KW-0233">DNA recombination</keyword>
<reference evidence="12" key="1">
    <citation type="submission" date="2021-03" db="EMBL/GenBank/DDBJ databases">
        <title>Chromosome level genome of the anhydrobiotic midge Polypedilum vanderplanki.</title>
        <authorList>
            <person name="Yoshida Y."/>
            <person name="Kikawada T."/>
            <person name="Gusev O."/>
        </authorList>
    </citation>
    <scope>NUCLEOTIDE SEQUENCE</scope>
    <source>
        <strain evidence="12">NIAS01</strain>
        <tissue evidence="12">Whole body or cell culture</tissue>
    </source>
</reference>
<evidence type="ECO:0000256" key="2">
    <source>
        <dbReference type="ARBA" id="ARBA00004286"/>
    </source>
</evidence>
<dbReference type="EMBL" id="JADBJN010000001">
    <property type="protein sequence ID" value="KAG5681875.1"/>
    <property type="molecule type" value="Genomic_DNA"/>
</dbReference>
<dbReference type="InterPro" id="IPR010935">
    <property type="entry name" value="SMC_hinge"/>
</dbReference>
<organism evidence="12 13">
    <name type="scientific">Polypedilum vanderplanki</name>
    <name type="common">Sleeping chironomid midge</name>
    <dbReference type="NCBI Taxonomy" id="319348"/>
    <lineage>
        <taxon>Eukaryota</taxon>
        <taxon>Metazoa</taxon>
        <taxon>Ecdysozoa</taxon>
        <taxon>Arthropoda</taxon>
        <taxon>Hexapoda</taxon>
        <taxon>Insecta</taxon>
        <taxon>Pterygota</taxon>
        <taxon>Neoptera</taxon>
        <taxon>Endopterygota</taxon>
        <taxon>Diptera</taxon>
        <taxon>Nematocera</taxon>
        <taxon>Chironomoidea</taxon>
        <taxon>Chironomidae</taxon>
        <taxon>Chironominae</taxon>
        <taxon>Polypedilum</taxon>
        <taxon>Polypedilum</taxon>
    </lineage>
</organism>
<dbReference type="GO" id="GO:0005524">
    <property type="term" value="F:ATP binding"/>
    <property type="evidence" value="ECO:0007669"/>
    <property type="project" value="UniProtKB-KW"/>
</dbReference>
<dbReference type="Pfam" id="PF06470">
    <property type="entry name" value="SMC_hinge"/>
    <property type="match status" value="1"/>
</dbReference>
<dbReference type="GO" id="GO:0003697">
    <property type="term" value="F:single-stranded DNA binding"/>
    <property type="evidence" value="ECO:0007669"/>
    <property type="project" value="TreeGrafter"/>
</dbReference>
<keyword evidence="13" id="KW-1185">Reference proteome</keyword>
<dbReference type="PANTHER" id="PTHR19306:SF6">
    <property type="entry name" value="STRUCTURAL MAINTENANCE OF CHROMOSOMES PROTEIN 6"/>
    <property type="match status" value="1"/>
</dbReference>
<feature type="domain" description="SMC hinge" evidence="11">
    <location>
        <begin position="44"/>
        <end position="137"/>
    </location>
</feature>
<keyword evidence="3" id="KW-0158">Chromosome</keyword>
<dbReference type="GO" id="GO:0003684">
    <property type="term" value="F:damaged DNA binding"/>
    <property type="evidence" value="ECO:0007669"/>
    <property type="project" value="TreeGrafter"/>
</dbReference>
<evidence type="ECO:0000256" key="8">
    <source>
        <dbReference type="ARBA" id="ARBA00023172"/>
    </source>
</evidence>
<dbReference type="PANTHER" id="PTHR19306">
    <property type="entry name" value="STRUCTURAL MAINTENANCE OF CHROMOSOMES 5,6 SMC5, SMC6"/>
    <property type="match status" value="1"/>
</dbReference>
<dbReference type="InterPro" id="IPR036277">
    <property type="entry name" value="SMC_hinge_sf"/>
</dbReference>
<evidence type="ECO:0000256" key="9">
    <source>
        <dbReference type="ARBA" id="ARBA00023204"/>
    </source>
</evidence>
<keyword evidence="10" id="KW-0539">Nucleus</keyword>
<proteinExistence type="predicted"/>
<evidence type="ECO:0000259" key="11">
    <source>
        <dbReference type="Pfam" id="PF06470"/>
    </source>
</evidence>
<keyword evidence="7" id="KW-0175">Coiled coil</keyword>
<evidence type="ECO:0000256" key="1">
    <source>
        <dbReference type="ARBA" id="ARBA00004123"/>
    </source>
</evidence>
<evidence type="ECO:0000256" key="5">
    <source>
        <dbReference type="ARBA" id="ARBA00022763"/>
    </source>
</evidence>
<evidence type="ECO:0000256" key="10">
    <source>
        <dbReference type="ARBA" id="ARBA00023242"/>
    </source>
</evidence>
<keyword evidence="4" id="KW-0547">Nucleotide-binding</keyword>
<keyword evidence="6" id="KW-0067">ATP-binding</keyword>
<dbReference type="GO" id="GO:0051276">
    <property type="term" value="P:chromosome organization"/>
    <property type="evidence" value="ECO:0007669"/>
    <property type="project" value="InterPro"/>
</dbReference>
<evidence type="ECO:0000256" key="7">
    <source>
        <dbReference type="ARBA" id="ARBA00023054"/>
    </source>
</evidence>
<dbReference type="GO" id="GO:0035861">
    <property type="term" value="C:site of double-strand break"/>
    <property type="evidence" value="ECO:0007669"/>
    <property type="project" value="TreeGrafter"/>
</dbReference>
<dbReference type="GO" id="GO:0005634">
    <property type="term" value="C:nucleus"/>
    <property type="evidence" value="ECO:0007669"/>
    <property type="project" value="UniProtKB-SubCell"/>
</dbReference>
<name>A0A9J6CJG9_POLVA</name>
<evidence type="ECO:0000256" key="3">
    <source>
        <dbReference type="ARBA" id="ARBA00022454"/>
    </source>
</evidence>
<comment type="subcellular location">
    <subcellularLocation>
        <location evidence="2">Chromosome</location>
    </subcellularLocation>
    <subcellularLocation>
        <location evidence="1">Nucleus</location>
    </subcellularLocation>
</comment>
<dbReference type="SUPFAM" id="SSF75553">
    <property type="entry name" value="Smc hinge domain"/>
    <property type="match status" value="1"/>
</dbReference>
<protein>
    <recommendedName>
        <fullName evidence="11">SMC hinge domain-containing protein</fullName>
    </recommendedName>
</protein>
<sequence length="151" mass="17467">MENQISKYRNATKDKLSVYGPSMSQFLKDIENSTRQKRFSAIPRGPIGHFIEVPQQKYRETVENILEGFLPSFVVNNDQDRILLMKLKKKYPNLRPIQFITAEFVDQLYDISNGCVQISEGEGELLIDIMRVSDPVVMNCLIDHKKMSELL</sequence>
<keyword evidence="5" id="KW-0227">DNA damage</keyword>
<dbReference type="OrthoDB" id="10072614at2759"/>
<dbReference type="GO" id="GO:0000724">
    <property type="term" value="P:double-strand break repair via homologous recombination"/>
    <property type="evidence" value="ECO:0007669"/>
    <property type="project" value="TreeGrafter"/>
</dbReference>
<gene>
    <name evidence="12" type="ORF">PVAND_011282</name>
</gene>
<evidence type="ECO:0000256" key="4">
    <source>
        <dbReference type="ARBA" id="ARBA00022741"/>
    </source>
</evidence>
<accession>A0A9J6CJG9</accession>
<dbReference type="AlphaFoldDB" id="A0A9J6CJG9"/>